<sequence>MSDNISLRQVRGSEPSKTHDLSRIDTVSIANLRAKIPNPRYSEMSSKSRHRRGCD</sequence>
<gene>
    <name evidence="2" type="ORF">RBWH47_00301</name>
</gene>
<name>F2AUA9_RHOBT</name>
<evidence type="ECO:0000313" key="3">
    <source>
        <dbReference type="Proteomes" id="UP000006222"/>
    </source>
</evidence>
<dbReference type="EMBL" id="AFAR01000176">
    <property type="protein sequence ID" value="EGF26676.1"/>
    <property type="molecule type" value="Genomic_DNA"/>
</dbReference>
<reference evidence="2 3" key="1">
    <citation type="journal article" date="2013" name="Mar. Genomics">
        <title>Expression of sulfatases in Rhodopirellula baltica and the diversity of sulfatases in the genus Rhodopirellula.</title>
        <authorList>
            <person name="Wegner C.E."/>
            <person name="Richter-Heitmann T."/>
            <person name="Klindworth A."/>
            <person name="Klockow C."/>
            <person name="Richter M."/>
            <person name="Achstetter T."/>
            <person name="Glockner F.O."/>
            <person name="Harder J."/>
        </authorList>
    </citation>
    <scope>NUCLEOTIDE SEQUENCE [LARGE SCALE GENOMIC DNA]</scope>
    <source>
        <strain evidence="2 3">WH47</strain>
    </source>
</reference>
<dbReference type="AlphaFoldDB" id="F2AUA9"/>
<feature type="region of interest" description="Disordered" evidence="1">
    <location>
        <begin position="1"/>
        <end position="24"/>
    </location>
</feature>
<evidence type="ECO:0000256" key="1">
    <source>
        <dbReference type="SAM" id="MobiDB-lite"/>
    </source>
</evidence>
<organism evidence="2 3">
    <name type="scientific">Rhodopirellula baltica WH47</name>
    <dbReference type="NCBI Taxonomy" id="991778"/>
    <lineage>
        <taxon>Bacteria</taxon>
        <taxon>Pseudomonadati</taxon>
        <taxon>Planctomycetota</taxon>
        <taxon>Planctomycetia</taxon>
        <taxon>Pirellulales</taxon>
        <taxon>Pirellulaceae</taxon>
        <taxon>Rhodopirellula</taxon>
    </lineage>
</organism>
<feature type="compositionally biased region" description="Basic and acidic residues" evidence="1">
    <location>
        <begin position="14"/>
        <end position="23"/>
    </location>
</feature>
<dbReference type="Proteomes" id="UP000006222">
    <property type="component" value="Unassembled WGS sequence"/>
</dbReference>
<accession>F2AUA9</accession>
<evidence type="ECO:0000313" key="2">
    <source>
        <dbReference type="EMBL" id="EGF26676.1"/>
    </source>
</evidence>
<comment type="caution">
    <text evidence="2">The sequence shown here is derived from an EMBL/GenBank/DDBJ whole genome shotgun (WGS) entry which is preliminary data.</text>
</comment>
<protein>
    <submittedName>
        <fullName evidence="2">Uncharacterized protein</fullName>
    </submittedName>
</protein>
<proteinExistence type="predicted"/>